<accession>A0ABQ5KIL5</accession>
<evidence type="ECO:0000256" key="1">
    <source>
        <dbReference type="SAM" id="MobiDB-lite"/>
    </source>
</evidence>
<feature type="region of interest" description="Disordered" evidence="1">
    <location>
        <begin position="1"/>
        <end position="275"/>
    </location>
</feature>
<name>A0ABQ5KIL5_9EUKA</name>
<feature type="region of interest" description="Disordered" evidence="1">
    <location>
        <begin position="494"/>
        <end position="535"/>
    </location>
</feature>
<feature type="region of interest" description="Disordered" evidence="1">
    <location>
        <begin position="289"/>
        <end position="324"/>
    </location>
</feature>
<sequence>EEARERKKKEEEEEEKRKREEEEAERKKKEEEEEEERKKQETESGKKKGKKGKKKGKKAGKGKGKDSSRTSTSSDHSSSLKTSSLSKPKHSEQQHSSQRSVDIDSNGESVDSESEHQVHDKADRQHQSEIDGSTGDDGTDIKSNSHPDYTDHVVRGERTVQGRNVSHSGSKIVSSIQHSKDVHGDRVHSDVFSIKDISGLSHSTEPKSSVNMDELVKDPTLTSDQRDSVHISADKPLKSSNLTTHVMNGNESDEMSDQSGIQPSTNSDHPPKVTLSLLRPSSRMKLHLDAGDHSTSKQGSDSSQSSSENSSSVSSSHSRPFPIGMLKAPKVTSISVGNKRRRIPNQGGFIMSDSKGPALLIPPPLLPLIRNPPRGYLFDDLSHPFLIHQACLLTPMAIASPHSRSLPSFLASCQQQLRMKYGLDSLSDLHLIAFYLCVVNSRHYSWLLHFAYVLVSLREVWVWKLAQEWWINVRSEMKKGGKMVGVVIAKHHTRKEQIHQNKQKYELESSNKGLGRSKLDNSTSSGMASASMPASSLNTPTFSMSSTSITITDISLTAYGALTLSDKFLAPLIAHDYAGNELGMLQEDILARQRRSEERKGKELYGILSSSGNMSGTASLSGFSSSEIVDRETELMHSGYYEPQHSNTPLISCFELFSLIMSTIVQAKREAKRHVQAVVKACAGSERGVGAFEGYETIPGYIDPPIPDESLAISADLSTHRDLRGGVIRESSRSNLSSPPLIHPKTMSLMASFTHSSAAVSLPLSPTMTIQEFNTVLLFFSHLIDLSSSRESPFSAVTLWEKCLEVEAVRTGGIMRAHGGSNMLRKIPSTPLMQTRPKISQSDNIEQGQSTELVQTQIESDQAGELEPITVSVESVIYVLTKHVFYCFESSISFEHDQDPIFIPHMSDDTMLEWAKMYLTHSDRYSTPLALKYRTHARRLMRRTDDALVLCSAALISQRALKYQLLFPSMGIHWKYQQK</sequence>
<gene>
    <name evidence="2" type="ORF">ADUPG1_006538</name>
</gene>
<feature type="compositionally biased region" description="Polar residues" evidence="1">
    <location>
        <begin position="200"/>
        <end position="211"/>
    </location>
</feature>
<dbReference type="EMBL" id="BQXS01009976">
    <property type="protein sequence ID" value="GKT32362.1"/>
    <property type="molecule type" value="Genomic_DNA"/>
</dbReference>
<feature type="compositionally biased region" description="Polar residues" evidence="1">
    <location>
        <begin position="161"/>
        <end position="177"/>
    </location>
</feature>
<feature type="compositionally biased region" description="Basic and acidic residues" evidence="1">
    <location>
        <begin position="139"/>
        <end position="160"/>
    </location>
</feature>
<feature type="compositionally biased region" description="Basic and acidic residues" evidence="1">
    <location>
        <begin position="224"/>
        <end position="237"/>
    </location>
</feature>
<feature type="compositionally biased region" description="Low complexity" evidence="1">
    <location>
        <begin position="522"/>
        <end position="535"/>
    </location>
</feature>
<comment type="caution">
    <text evidence="2">The sequence shown here is derived from an EMBL/GenBank/DDBJ whole genome shotgun (WGS) entry which is preliminary data.</text>
</comment>
<evidence type="ECO:0000313" key="2">
    <source>
        <dbReference type="EMBL" id="GKT32362.1"/>
    </source>
</evidence>
<feature type="compositionally biased region" description="Low complexity" evidence="1">
    <location>
        <begin position="69"/>
        <end position="86"/>
    </location>
</feature>
<keyword evidence="3" id="KW-1185">Reference proteome</keyword>
<feature type="compositionally biased region" description="Basic and acidic residues" evidence="1">
    <location>
        <begin position="495"/>
        <end position="509"/>
    </location>
</feature>
<feature type="compositionally biased region" description="Basic residues" evidence="1">
    <location>
        <begin position="47"/>
        <end position="62"/>
    </location>
</feature>
<reference evidence="2" key="1">
    <citation type="submission" date="2022-03" db="EMBL/GenBank/DDBJ databases">
        <title>Draft genome sequence of Aduncisulcus paluster, a free-living microaerophilic Fornicata.</title>
        <authorList>
            <person name="Yuyama I."/>
            <person name="Kume K."/>
            <person name="Tamura T."/>
            <person name="Inagaki Y."/>
            <person name="Hashimoto T."/>
        </authorList>
    </citation>
    <scope>NUCLEOTIDE SEQUENCE</scope>
    <source>
        <strain evidence="2">NY0171</strain>
    </source>
</reference>
<evidence type="ECO:0000313" key="3">
    <source>
        <dbReference type="Proteomes" id="UP001057375"/>
    </source>
</evidence>
<feature type="non-terminal residue" evidence="2">
    <location>
        <position position="1"/>
    </location>
</feature>
<organism evidence="2 3">
    <name type="scientific">Aduncisulcus paluster</name>
    <dbReference type="NCBI Taxonomy" id="2918883"/>
    <lineage>
        <taxon>Eukaryota</taxon>
        <taxon>Metamonada</taxon>
        <taxon>Carpediemonas-like organisms</taxon>
        <taxon>Aduncisulcus</taxon>
    </lineage>
</organism>
<dbReference type="Proteomes" id="UP001057375">
    <property type="component" value="Unassembled WGS sequence"/>
</dbReference>
<feature type="compositionally biased region" description="Basic and acidic residues" evidence="1">
    <location>
        <begin position="113"/>
        <end position="129"/>
    </location>
</feature>
<feature type="compositionally biased region" description="Basic and acidic residues" evidence="1">
    <location>
        <begin position="1"/>
        <end position="46"/>
    </location>
</feature>
<protein>
    <submittedName>
        <fullName evidence="2">Uncharacterized protein</fullName>
    </submittedName>
</protein>
<feature type="compositionally biased region" description="Basic and acidic residues" evidence="1">
    <location>
        <begin position="178"/>
        <end position="189"/>
    </location>
</feature>
<feature type="compositionally biased region" description="Low complexity" evidence="1">
    <location>
        <begin position="296"/>
        <end position="318"/>
    </location>
</feature>
<feature type="compositionally biased region" description="Polar residues" evidence="1">
    <location>
        <begin position="257"/>
        <end position="268"/>
    </location>
</feature>
<proteinExistence type="predicted"/>
<feature type="compositionally biased region" description="Polar residues" evidence="1">
    <location>
        <begin position="238"/>
        <end position="250"/>
    </location>
</feature>